<dbReference type="SMART" id="SM00049">
    <property type="entry name" value="DEP"/>
    <property type="match status" value="2"/>
</dbReference>
<dbReference type="SUPFAM" id="SSF46785">
    <property type="entry name" value="Winged helix' DNA-binding domain"/>
    <property type="match status" value="3"/>
</dbReference>
<dbReference type="PANTHER" id="PTHR22829">
    <property type="entry name" value="DEP DOMAIN PROTEIN"/>
    <property type="match status" value="1"/>
</dbReference>
<dbReference type="GO" id="GO:0035556">
    <property type="term" value="P:intracellular signal transduction"/>
    <property type="evidence" value="ECO:0007669"/>
    <property type="project" value="InterPro"/>
</dbReference>
<gene>
    <name evidence="4" type="ORF">MG293_009911</name>
</gene>
<protein>
    <recommendedName>
        <fullName evidence="6">DEP domain-containing mTOR-interacting protein</fullName>
    </recommendedName>
</protein>
<dbReference type="FunFam" id="2.30.42.10:FF:000124">
    <property type="entry name" value="DEP domain-containing mTOR-interacting protein isoform X1"/>
    <property type="match status" value="1"/>
</dbReference>
<proteinExistence type="predicted"/>
<dbReference type="AlphaFoldDB" id="A0AAD4YAJ3"/>
<dbReference type="SMART" id="SM00228">
    <property type="entry name" value="PDZ"/>
    <property type="match status" value="1"/>
</dbReference>
<feature type="domain" description="DEP" evidence="3">
    <location>
        <begin position="123"/>
        <end position="204"/>
    </location>
</feature>
<organism evidence="4 5">
    <name type="scientific">Ovis ammon polii</name>
    <dbReference type="NCBI Taxonomy" id="230172"/>
    <lineage>
        <taxon>Eukaryota</taxon>
        <taxon>Metazoa</taxon>
        <taxon>Chordata</taxon>
        <taxon>Craniata</taxon>
        <taxon>Vertebrata</taxon>
        <taxon>Euteleostomi</taxon>
        <taxon>Mammalia</taxon>
        <taxon>Eutheria</taxon>
        <taxon>Laurasiatheria</taxon>
        <taxon>Artiodactyla</taxon>
        <taxon>Ruminantia</taxon>
        <taxon>Pecora</taxon>
        <taxon>Bovidae</taxon>
        <taxon>Caprinae</taxon>
        <taxon>Ovis</taxon>
    </lineage>
</organism>
<dbReference type="PROSITE" id="PS50106">
    <property type="entry name" value="PDZ"/>
    <property type="match status" value="1"/>
</dbReference>
<dbReference type="Proteomes" id="UP001214576">
    <property type="component" value="Unassembled WGS sequence"/>
</dbReference>
<evidence type="ECO:0000313" key="5">
    <source>
        <dbReference type="Proteomes" id="UP001214576"/>
    </source>
</evidence>
<evidence type="ECO:0000313" key="4">
    <source>
        <dbReference type="EMBL" id="KAI4539516.1"/>
    </source>
</evidence>
<evidence type="ECO:0000259" key="2">
    <source>
        <dbReference type="PROSITE" id="PS50106"/>
    </source>
</evidence>
<dbReference type="GO" id="GO:0005096">
    <property type="term" value="F:GTPase activator activity"/>
    <property type="evidence" value="ECO:0007669"/>
    <property type="project" value="TreeGrafter"/>
</dbReference>
<keyword evidence="5" id="KW-1185">Reference proteome</keyword>
<dbReference type="InterPro" id="IPR036390">
    <property type="entry name" value="WH_DNA-bd_sf"/>
</dbReference>
<dbReference type="GO" id="GO:0007186">
    <property type="term" value="P:G protein-coupled receptor signaling pathway"/>
    <property type="evidence" value="ECO:0007669"/>
    <property type="project" value="TreeGrafter"/>
</dbReference>
<dbReference type="PANTHER" id="PTHR22829:SF18">
    <property type="entry name" value="DEP DOMAIN-CONTAINING MTOR-INTERACTING PROTEIN"/>
    <property type="match status" value="1"/>
</dbReference>
<dbReference type="GO" id="GO:0023051">
    <property type="term" value="P:regulation of signaling"/>
    <property type="evidence" value="ECO:0007669"/>
    <property type="project" value="TreeGrafter"/>
</dbReference>
<dbReference type="InterPro" id="IPR036034">
    <property type="entry name" value="PDZ_sf"/>
</dbReference>
<dbReference type="EMBL" id="JAKZEL010000010">
    <property type="protein sequence ID" value="KAI4539516.1"/>
    <property type="molecule type" value="Genomic_DNA"/>
</dbReference>
<dbReference type="GO" id="GO:0005886">
    <property type="term" value="C:plasma membrane"/>
    <property type="evidence" value="ECO:0007669"/>
    <property type="project" value="TreeGrafter"/>
</dbReference>
<dbReference type="Gene3D" id="1.10.10.10">
    <property type="entry name" value="Winged helix-like DNA-binding domain superfamily/Winged helix DNA-binding domain"/>
    <property type="match status" value="3"/>
</dbReference>
<feature type="domain" description="DEP" evidence="3">
    <location>
        <begin position="230"/>
        <end position="286"/>
    </location>
</feature>
<dbReference type="InterPro" id="IPR036388">
    <property type="entry name" value="WH-like_DNA-bd_sf"/>
</dbReference>
<dbReference type="GO" id="GO:0005085">
    <property type="term" value="F:guanyl-nucleotide exchange factor activity"/>
    <property type="evidence" value="ECO:0007669"/>
    <property type="project" value="TreeGrafter"/>
</dbReference>
<sequence length="554" mass="61349">MPHGTASEGDGAALIRAETVRTGCRDLPGSVRSPVGAEVVTAPMSRALCSVADQSLHAAAEDPVCYSEDGGSRVVQLRPPSPNKVTAIKDENAVTKLLTRVVRVPYVPGLSDRPAPEDRRLGTLQGLRLHEEKVIKDRRHHLKTYPNCFVAKELIDWLIEHKEASDRETAIKLMQKLADRGIIHHVCDEHKEFKDVKLFYRFRKDDGTFPLDNEVKAFMRGQRLYEKLMSPENTLLQPREEEGVKYERTFMASEFLDWLVQEGEATAREEAEQLCRRLLEHGIIQHDAHVGGVRKGSPERCPWGPDPGGPSLGGLRVADRTPLGTGDANEPFTYAVSLLQRSSLWMVSNKHPFVDSNLLYQFRMNFRRRRRLMELLSEKSPSSQETHDSPFCLRRQGPDNRKSASFTSVSPSKEIKVASAARRSSMSSCGSGGYFSSSPTLSSSPPVPCNPKSVLKRPVTSEELLTPGAPYARKTFTIVGDAVGWGFVVRGSKPCHIQAVDPSGPAAAAGMKVCQFVVSVNGLNVLHVDYRTVSNLILTGPRTIVMEVMEELEC</sequence>
<evidence type="ECO:0008006" key="6">
    <source>
        <dbReference type="Google" id="ProtNLM"/>
    </source>
</evidence>
<accession>A0AAD4YAJ3</accession>
<evidence type="ECO:0000256" key="1">
    <source>
        <dbReference type="SAM" id="MobiDB-lite"/>
    </source>
</evidence>
<dbReference type="InterPro" id="IPR001478">
    <property type="entry name" value="PDZ"/>
</dbReference>
<evidence type="ECO:0000259" key="3">
    <source>
        <dbReference type="PROSITE" id="PS50186"/>
    </source>
</evidence>
<dbReference type="InterPro" id="IPR000591">
    <property type="entry name" value="DEP_dom"/>
</dbReference>
<dbReference type="CDD" id="cd23067">
    <property type="entry name" value="PDZ_DEPTOR-like"/>
    <property type="match status" value="1"/>
</dbReference>
<dbReference type="SUPFAM" id="SSF50156">
    <property type="entry name" value="PDZ domain-like"/>
    <property type="match status" value="1"/>
</dbReference>
<feature type="region of interest" description="Disordered" evidence="1">
    <location>
        <begin position="377"/>
        <end position="409"/>
    </location>
</feature>
<comment type="caution">
    <text evidence="4">The sequence shown here is derived from an EMBL/GenBank/DDBJ whole genome shotgun (WGS) entry which is preliminary data.</text>
</comment>
<name>A0AAD4YAJ3_OVIAM</name>
<dbReference type="PROSITE" id="PS50186">
    <property type="entry name" value="DEP"/>
    <property type="match status" value="2"/>
</dbReference>
<dbReference type="Pfam" id="PF00610">
    <property type="entry name" value="DEP"/>
    <property type="match status" value="2"/>
</dbReference>
<reference evidence="4" key="1">
    <citation type="submission" date="2022-03" db="EMBL/GenBank/DDBJ databases">
        <title>Genomic analyses of argali, domestic sheep and their hybrids provide insights into chromosomal evolution, heterosis and genetic basis of agronomic traits.</title>
        <authorList>
            <person name="Li M."/>
        </authorList>
    </citation>
    <scope>NUCLEOTIDE SEQUENCE</scope>
    <source>
        <strain evidence="4">CAU-MHL-2022a</strain>
        <tissue evidence="4">Skin</tissue>
    </source>
</reference>
<dbReference type="InterPro" id="IPR051832">
    <property type="entry name" value="mTOR-Rac_regulators"/>
</dbReference>
<feature type="domain" description="PDZ" evidence="2">
    <location>
        <begin position="475"/>
        <end position="552"/>
    </location>
</feature>
<dbReference type="Gene3D" id="2.30.42.10">
    <property type="match status" value="1"/>
</dbReference>